<dbReference type="Pfam" id="PF00702">
    <property type="entry name" value="Hydrolase"/>
    <property type="match status" value="1"/>
</dbReference>
<dbReference type="InterPro" id="IPR023298">
    <property type="entry name" value="ATPase_P-typ_TM_dom_sf"/>
</dbReference>
<dbReference type="Pfam" id="PF00122">
    <property type="entry name" value="E1-E2_ATPase"/>
    <property type="match status" value="1"/>
</dbReference>
<evidence type="ECO:0000256" key="8">
    <source>
        <dbReference type="ARBA" id="ARBA00022989"/>
    </source>
</evidence>
<evidence type="ECO:0000256" key="11">
    <source>
        <dbReference type="SAM" id="MobiDB-lite"/>
    </source>
</evidence>
<evidence type="ECO:0000256" key="7">
    <source>
        <dbReference type="ARBA" id="ARBA00022967"/>
    </source>
</evidence>
<feature type="domain" description="HMA" evidence="12">
    <location>
        <begin position="317"/>
        <end position="385"/>
    </location>
</feature>
<sequence length="1227" mass="129857">MRSRPPRPLSPAAEQPLPGHGCDSCGLCRCLQCTCRFIADQRTRGFHPLTLCVEVADRIPAAAAAAAGSPPSDASLLVDDADAPDAAATEAQPLLPGAAQQQGQSQSQAQGRQPHQQRSLLHAALADRQHARHRRRAVQSDVLRCLMLAVPDLRGVSLASNDPRAGPRIYFDVVLKSEPSPDVELALKTALLSAGFMSVYVGSEIPNLDAVATPAATTARVIKTVLTLKGMTCSSCVRNVHDALVHTKGVFDAAVTLAPQTATVYHHPLKASAKALADHITGMGYRVVASRSAVATWTHAPPMYGAPTIAPSGTVFVRTSFAIAGMSCASCVASIERLLKASPGVAPDSVAVTLLPQRVVLLHDPMVLSADQIAAMISDAGFEVITTDTASEPDDSAKENKPSIAKTVLTVNGMTCSSCVASVETALAGQRGVRSAVVNLITKQATIEHDTSLLGARDLIEFIESVGFEASLSEKAAQRQDAARNADPELIRYMRETAAGLVFALPAFFVSMVVMAFFPPHHPVSIFFMSEIVPGVTVEDIIMLVLATPVQLVLGWRFYKGAWKSVMDVLVALGTTTAYLFSVYAIAVNALQGRHVVGQFFETSIFLIFFILLGKLLEAFAKGKTSLAITQLMSLAPDTAMLVQLDPSNPEVIVSETEIQLALVQVGDVLKVVVGGRMPCDGVVVKGTTLVDESMLTGEATPVPKSVGDEVLGGTVNASGAVLIKASKVGADTTLSRIVRMVEEAQSCKAPIQAFADRISGVFVPAVLAVAAATLLAWSVAVGTGAVPRDWIPPGRSPMLFAVEFAIAVLVIACPCALGLATPTAVMVGTGVAAKHGILVKGGGAALETAHKVTAIAFDKTGTLTFGRPTVMDVKLTDALDGFSHVLPTETDFWTMVAMVESSSSHPLAAAVCNFIEAKYFISARDGMRLPHHDVINVTESAGRGLSATLRPHDDKERVFRVVVGNERWMRENACYDNPELVADTVFRWQTLGKSIVMVGVVPEKTGDTPQSVAMAPSMQIRGRLLAVLAVADPVRPESADVIAALGKRGIKVWMLTGDNDTTARAVGAQLGVKPNRILSHVLPSEKADKIRELQRRQMRGGRRGKVAMAGDGINDSVALAQADVGIAIGAGSDIAIEAAQIVLVKSDLRDVLTLIDLSRATFRRIRLNFAWALGYNLLGVPLAAGVLFPWTRIALAPWMAGLAMALSSVSVVASSLLLRMFRPRPQ</sequence>
<feature type="transmembrane region" description="Helical" evidence="10">
    <location>
        <begin position="566"/>
        <end position="587"/>
    </location>
</feature>
<dbReference type="NCBIfam" id="TIGR01525">
    <property type="entry name" value="ATPase-IB_hvy"/>
    <property type="match status" value="1"/>
</dbReference>
<dbReference type="CDD" id="cd02094">
    <property type="entry name" value="P-type_ATPase_Cu-like"/>
    <property type="match status" value="1"/>
</dbReference>
<comment type="caution">
    <text evidence="13">The sequence shown here is derived from an EMBL/GenBank/DDBJ whole genome shotgun (WGS) entry which is preliminary data.</text>
</comment>
<dbReference type="SUPFAM" id="SSF81653">
    <property type="entry name" value="Calcium ATPase, transduction domain A"/>
    <property type="match status" value="1"/>
</dbReference>
<dbReference type="SUPFAM" id="SSF56784">
    <property type="entry name" value="HAD-like"/>
    <property type="match status" value="1"/>
</dbReference>
<evidence type="ECO:0000256" key="3">
    <source>
        <dbReference type="ARBA" id="ARBA00022692"/>
    </source>
</evidence>
<dbReference type="InterPro" id="IPR059000">
    <property type="entry name" value="ATPase_P-type_domA"/>
</dbReference>
<evidence type="ECO:0000259" key="12">
    <source>
        <dbReference type="PROSITE" id="PS50846"/>
    </source>
</evidence>
<dbReference type="Gene3D" id="2.70.150.10">
    <property type="entry name" value="Calcium-transporting ATPase, cytoplasmic transduction domain A"/>
    <property type="match status" value="1"/>
</dbReference>
<keyword evidence="14" id="KW-1185">Reference proteome</keyword>
<dbReference type="InterPro" id="IPR044492">
    <property type="entry name" value="P_typ_ATPase_HD_dom"/>
</dbReference>
<evidence type="ECO:0000256" key="10">
    <source>
        <dbReference type="RuleBase" id="RU362081"/>
    </source>
</evidence>
<organism evidence="13 14">
    <name type="scientific">Polyrhizophydium stewartii</name>
    <dbReference type="NCBI Taxonomy" id="2732419"/>
    <lineage>
        <taxon>Eukaryota</taxon>
        <taxon>Fungi</taxon>
        <taxon>Fungi incertae sedis</taxon>
        <taxon>Chytridiomycota</taxon>
        <taxon>Chytridiomycota incertae sedis</taxon>
        <taxon>Chytridiomycetes</taxon>
        <taxon>Rhizophydiales</taxon>
        <taxon>Rhizophydiales incertae sedis</taxon>
        <taxon>Polyrhizophydium</taxon>
    </lineage>
</organism>
<dbReference type="PANTHER" id="PTHR43520:SF8">
    <property type="entry name" value="P-TYPE CU(+) TRANSPORTER"/>
    <property type="match status" value="1"/>
</dbReference>
<evidence type="ECO:0000313" key="14">
    <source>
        <dbReference type="Proteomes" id="UP001527925"/>
    </source>
</evidence>
<keyword evidence="3 10" id="KW-0812">Transmembrane</keyword>
<feature type="transmembrane region" description="Helical" evidence="10">
    <location>
        <begin position="799"/>
        <end position="821"/>
    </location>
</feature>
<dbReference type="Pfam" id="PF00403">
    <property type="entry name" value="HMA"/>
    <property type="match status" value="3"/>
</dbReference>
<feature type="transmembrane region" description="Helical" evidence="10">
    <location>
        <begin position="1170"/>
        <end position="1191"/>
    </location>
</feature>
<feature type="transmembrane region" description="Helical" evidence="10">
    <location>
        <begin position="762"/>
        <end position="787"/>
    </location>
</feature>
<feature type="transmembrane region" description="Helical" evidence="10">
    <location>
        <begin position="1197"/>
        <end position="1219"/>
    </location>
</feature>
<dbReference type="InterPro" id="IPR006121">
    <property type="entry name" value="HMA_dom"/>
</dbReference>
<dbReference type="InterPro" id="IPR008250">
    <property type="entry name" value="ATPase_P-typ_transduc_dom_A_sf"/>
</dbReference>
<feature type="domain" description="HMA" evidence="12">
    <location>
        <begin position="405"/>
        <end position="471"/>
    </location>
</feature>
<keyword evidence="5 10" id="KW-0547">Nucleotide-binding</keyword>
<keyword evidence="8 10" id="KW-1133">Transmembrane helix</keyword>
<evidence type="ECO:0000256" key="9">
    <source>
        <dbReference type="ARBA" id="ARBA00023136"/>
    </source>
</evidence>
<dbReference type="SUPFAM" id="SSF81660">
    <property type="entry name" value="Metal cation-transporting ATPase, ATP-binding domain N"/>
    <property type="match status" value="1"/>
</dbReference>
<dbReference type="SFLD" id="SFLDS00003">
    <property type="entry name" value="Haloacid_Dehalogenase"/>
    <property type="match status" value="1"/>
</dbReference>
<protein>
    <recommendedName>
        <fullName evidence="12">HMA domain-containing protein</fullName>
    </recommendedName>
</protein>
<comment type="subcellular location">
    <subcellularLocation>
        <location evidence="1">Endomembrane system</location>
        <topology evidence="1">Multi-pass membrane protein</topology>
    </subcellularLocation>
    <subcellularLocation>
        <location evidence="10">Membrane</location>
    </subcellularLocation>
</comment>
<dbReference type="SUPFAM" id="SSF81665">
    <property type="entry name" value="Calcium ATPase, transmembrane domain M"/>
    <property type="match status" value="1"/>
</dbReference>
<feature type="transmembrane region" description="Helical" evidence="10">
    <location>
        <begin position="498"/>
        <end position="521"/>
    </location>
</feature>
<feature type="domain" description="HMA" evidence="12">
    <location>
        <begin position="222"/>
        <end position="288"/>
    </location>
</feature>
<dbReference type="InterPro" id="IPR018303">
    <property type="entry name" value="ATPase_P-typ_P_site"/>
</dbReference>
<dbReference type="SFLD" id="SFLDG00002">
    <property type="entry name" value="C1.7:_P-type_atpase_like"/>
    <property type="match status" value="1"/>
</dbReference>
<dbReference type="PROSITE" id="PS01047">
    <property type="entry name" value="HMA_1"/>
    <property type="match status" value="3"/>
</dbReference>
<dbReference type="InterPro" id="IPR027256">
    <property type="entry name" value="P-typ_ATPase_IB"/>
</dbReference>
<dbReference type="InterPro" id="IPR001757">
    <property type="entry name" value="P_typ_ATPase"/>
</dbReference>
<proteinExistence type="inferred from homology"/>
<name>A0ABR4NF05_9FUNG</name>
<keyword evidence="6 10" id="KW-0067">ATP-binding</keyword>
<dbReference type="PANTHER" id="PTHR43520">
    <property type="entry name" value="ATP7, ISOFORM B"/>
    <property type="match status" value="1"/>
</dbReference>
<keyword evidence="7" id="KW-1278">Translocase</keyword>
<keyword evidence="4 10" id="KW-0479">Metal-binding</keyword>
<dbReference type="CDD" id="cd00371">
    <property type="entry name" value="HMA"/>
    <property type="match status" value="3"/>
</dbReference>
<evidence type="ECO:0000256" key="4">
    <source>
        <dbReference type="ARBA" id="ARBA00022723"/>
    </source>
</evidence>
<evidence type="ECO:0000313" key="13">
    <source>
        <dbReference type="EMBL" id="KAL2918044.1"/>
    </source>
</evidence>
<dbReference type="InterPro" id="IPR036163">
    <property type="entry name" value="HMA_dom_sf"/>
</dbReference>
<dbReference type="Gene3D" id="3.30.70.100">
    <property type="match status" value="3"/>
</dbReference>
<evidence type="ECO:0000256" key="2">
    <source>
        <dbReference type="ARBA" id="ARBA00006024"/>
    </source>
</evidence>
<dbReference type="Gene3D" id="3.40.1110.10">
    <property type="entry name" value="Calcium-transporting ATPase, cytoplasmic domain N"/>
    <property type="match status" value="1"/>
</dbReference>
<accession>A0ABR4NF05</accession>
<evidence type="ECO:0000256" key="1">
    <source>
        <dbReference type="ARBA" id="ARBA00004127"/>
    </source>
</evidence>
<dbReference type="SUPFAM" id="SSF55008">
    <property type="entry name" value="HMA, heavy metal-associated domain"/>
    <property type="match status" value="3"/>
</dbReference>
<feature type="transmembrane region" description="Helical" evidence="10">
    <location>
        <begin position="599"/>
        <end position="617"/>
    </location>
</feature>
<dbReference type="NCBIfam" id="TIGR01494">
    <property type="entry name" value="ATPase_P-type"/>
    <property type="match status" value="2"/>
</dbReference>
<dbReference type="Gene3D" id="3.40.50.1000">
    <property type="entry name" value="HAD superfamily/HAD-like"/>
    <property type="match status" value="1"/>
</dbReference>
<reference evidence="13 14" key="1">
    <citation type="submission" date="2023-09" db="EMBL/GenBank/DDBJ databases">
        <title>Pangenome analysis of Batrachochytrium dendrobatidis and related Chytrids.</title>
        <authorList>
            <person name="Yacoub M.N."/>
            <person name="Stajich J.E."/>
            <person name="James T.Y."/>
        </authorList>
    </citation>
    <scope>NUCLEOTIDE SEQUENCE [LARGE SCALE GENOMIC DNA]</scope>
    <source>
        <strain evidence="13 14">JEL0888</strain>
    </source>
</reference>
<dbReference type="EMBL" id="JADGIZ020000008">
    <property type="protein sequence ID" value="KAL2918044.1"/>
    <property type="molecule type" value="Genomic_DNA"/>
</dbReference>
<dbReference type="InterPro" id="IPR023299">
    <property type="entry name" value="ATPase_P-typ_cyto_dom_N"/>
</dbReference>
<dbReference type="PRINTS" id="PR00120">
    <property type="entry name" value="HATPASE"/>
</dbReference>
<dbReference type="Proteomes" id="UP001527925">
    <property type="component" value="Unassembled WGS sequence"/>
</dbReference>
<evidence type="ECO:0000256" key="5">
    <source>
        <dbReference type="ARBA" id="ARBA00022741"/>
    </source>
</evidence>
<gene>
    <name evidence="13" type="ORF">HK105_202458</name>
</gene>
<evidence type="ECO:0000256" key="6">
    <source>
        <dbReference type="ARBA" id="ARBA00022840"/>
    </source>
</evidence>
<comment type="similarity">
    <text evidence="2 10">Belongs to the cation transport ATPase (P-type) (TC 3.A.3) family. Type IB subfamily.</text>
</comment>
<dbReference type="PROSITE" id="PS00154">
    <property type="entry name" value="ATPASE_E1_E2"/>
    <property type="match status" value="1"/>
</dbReference>
<dbReference type="PROSITE" id="PS50846">
    <property type="entry name" value="HMA_2"/>
    <property type="match status" value="3"/>
</dbReference>
<dbReference type="InterPro" id="IPR017969">
    <property type="entry name" value="Heavy-metal-associated_CS"/>
</dbReference>
<dbReference type="PRINTS" id="PR00119">
    <property type="entry name" value="CATATPASE"/>
</dbReference>
<keyword evidence="9 10" id="KW-0472">Membrane</keyword>
<feature type="region of interest" description="Disordered" evidence="11">
    <location>
        <begin position="95"/>
        <end position="118"/>
    </location>
</feature>
<feature type="transmembrane region" description="Helical" evidence="10">
    <location>
        <begin position="541"/>
        <end position="559"/>
    </location>
</feature>
<dbReference type="SFLD" id="SFLDF00027">
    <property type="entry name" value="p-type_atpase"/>
    <property type="match status" value="1"/>
</dbReference>
<dbReference type="InterPro" id="IPR036412">
    <property type="entry name" value="HAD-like_sf"/>
</dbReference>
<dbReference type="InterPro" id="IPR023214">
    <property type="entry name" value="HAD_sf"/>
</dbReference>